<dbReference type="InterPro" id="IPR023214">
    <property type="entry name" value="HAD_sf"/>
</dbReference>
<evidence type="ECO:0000313" key="2">
    <source>
        <dbReference type="Proteomes" id="UP000886805"/>
    </source>
</evidence>
<dbReference type="SUPFAM" id="SSF56784">
    <property type="entry name" value="HAD-like"/>
    <property type="match status" value="1"/>
</dbReference>
<dbReference type="Gene3D" id="3.40.50.1000">
    <property type="entry name" value="HAD superfamily/HAD-like"/>
    <property type="match status" value="1"/>
</dbReference>
<organism evidence="1 2">
    <name type="scientific">Candidatus Anaerobutyricum stercoripullorum</name>
    <dbReference type="NCBI Taxonomy" id="2838456"/>
    <lineage>
        <taxon>Bacteria</taxon>
        <taxon>Bacillati</taxon>
        <taxon>Bacillota</taxon>
        <taxon>Clostridia</taxon>
        <taxon>Lachnospirales</taxon>
        <taxon>Lachnospiraceae</taxon>
        <taxon>Anaerobutyricum</taxon>
    </lineage>
</organism>
<reference evidence="1" key="1">
    <citation type="journal article" date="2021" name="PeerJ">
        <title>Extensive microbial diversity within the chicken gut microbiome revealed by metagenomics and culture.</title>
        <authorList>
            <person name="Gilroy R."/>
            <person name="Ravi A."/>
            <person name="Getino M."/>
            <person name="Pursley I."/>
            <person name="Horton D.L."/>
            <person name="Alikhan N.F."/>
            <person name="Baker D."/>
            <person name="Gharbi K."/>
            <person name="Hall N."/>
            <person name="Watson M."/>
            <person name="Adriaenssens E.M."/>
            <person name="Foster-Nyarko E."/>
            <person name="Jarju S."/>
            <person name="Secka A."/>
            <person name="Antonio M."/>
            <person name="Oren A."/>
            <person name="Chaudhuri R.R."/>
            <person name="La Ragione R."/>
            <person name="Hildebrand F."/>
            <person name="Pallen M.J."/>
        </authorList>
    </citation>
    <scope>NUCLEOTIDE SEQUENCE</scope>
    <source>
        <strain evidence="1">ChiSxjej3B15-1167</strain>
    </source>
</reference>
<dbReference type="InterPro" id="IPR036412">
    <property type="entry name" value="HAD-like_sf"/>
</dbReference>
<dbReference type="EMBL" id="DXEQ01000139">
    <property type="protein sequence ID" value="HIX72391.1"/>
    <property type="molecule type" value="Genomic_DNA"/>
</dbReference>
<evidence type="ECO:0000313" key="1">
    <source>
        <dbReference type="EMBL" id="HIX72391.1"/>
    </source>
</evidence>
<name>A0A9D1X4L5_9FIRM</name>
<dbReference type="AlphaFoldDB" id="A0A9D1X4L5"/>
<dbReference type="Pfam" id="PF00702">
    <property type="entry name" value="Hydrolase"/>
    <property type="match status" value="1"/>
</dbReference>
<dbReference type="InterPro" id="IPR023198">
    <property type="entry name" value="PGP-like_dom2"/>
</dbReference>
<accession>A0A9D1X4L5</accession>
<dbReference type="GO" id="GO:0016791">
    <property type="term" value="F:phosphatase activity"/>
    <property type="evidence" value="ECO:0007669"/>
    <property type="project" value="TreeGrafter"/>
</dbReference>
<dbReference type="Proteomes" id="UP000886805">
    <property type="component" value="Unassembled WGS sequence"/>
</dbReference>
<dbReference type="InterPro" id="IPR006439">
    <property type="entry name" value="HAD-SF_hydro_IA"/>
</dbReference>
<dbReference type="Gene3D" id="1.10.150.240">
    <property type="entry name" value="Putative phosphatase, domain 2"/>
    <property type="match status" value="1"/>
</dbReference>
<comment type="caution">
    <text evidence="1">The sequence shown here is derived from an EMBL/GenBank/DDBJ whole genome shotgun (WGS) entry which is preliminary data.</text>
</comment>
<proteinExistence type="predicted"/>
<dbReference type="SFLD" id="SFLDS00003">
    <property type="entry name" value="Haloacid_Dehalogenase"/>
    <property type="match status" value="1"/>
</dbReference>
<dbReference type="PRINTS" id="PR00413">
    <property type="entry name" value="HADHALOGNASE"/>
</dbReference>
<dbReference type="NCBIfam" id="TIGR01509">
    <property type="entry name" value="HAD-SF-IA-v3"/>
    <property type="match status" value="1"/>
</dbReference>
<dbReference type="SFLD" id="SFLDG01129">
    <property type="entry name" value="C1.5:_HAD__Beta-PGM__Phosphata"/>
    <property type="match status" value="1"/>
</dbReference>
<protein>
    <submittedName>
        <fullName evidence="1">HAD family phosphatase</fullName>
    </submittedName>
</protein>
<sequence>MTGAIFDVDGTLLDSMPIWEDVGERYIRSLHLEPEPGLSRKLETLSVEEGAAYLKNTYGLTQTEEEIARGTLQIVEDFYYREAPLKPGVKEFLESLQAKGIPMVIATSSVREHVEAALRRLGVLHCFARIFTCTEVGAGKTNPLIFEKAGEYIGGEFRDISVFEDAIHALETAKKAGFYTVAVYDPTSEKDWERLRAEADRAVTDLRQLL</sequence>
<dbReference type="PANTHER" id="PTHR18901:SF38">
    <property type="entry name" value="PSEUDOURIDINE-5'-PHOSPHATASE"/>
    <property type="match status" value="1"/>
</dbReference>
<dbReference type="PANTHER" id="PTHR18901">
    <property type="entry name" value="2-DEOXYGLUCOSE-6-PHOSPHATE PHOSPHATASE 2"/>
    <property type="match status" value="1"/>
</dbReference>
<dbReference type="CDD" id="cd07505">
    <property type="entry name" value="HAD_BPGM-like"/>
    <property type="match status" value="1"/>
</dbReference>
<gene>
    <name evidence="1" type="ORF">H9849_05155</name>
</gene>
<reference evidence="1" key="2">
    <citation type="submission" date="2021-04" db="EMBL/GenBank/DDBJ databases">
        <authorList>
            <person name="Gilroy R."/>
        </authorList>
    </citation>
    <scope>NUCLEOTIDE SEQUENCE</scope>
    <source>
        <strain evidence="1">ChiSxjej3B15-1167</strain>
    </source>
</reference>